<comment type="subcellular location">
    <subcellularLocation>
        <location evidence="1">Nucleus</location>
    </subcellularLocation>
</comment>
<name>A0A9J6GNN7_HAELO</name>
<keyword evidence="9" id="KW-1185">Reference proteome</keyword>
<evidence type="ECO:0000313" key="8">
    <source>
        <dbReference type="EMBL" id="KAH9375732.1"/>
    </source>
</evidence>
<dbReference type="SMART" id="SM00415">
    <property type="entry name" value="HSF"/>
    <property type="match status" value="1"/>
</dbReference>
<keyword evidence="3" id="KW-0238">DNA-binding</keyword>
<dbReference type="PANTHER" id="PTHR10015:SF465">
    <property type="entry name" value="HSF-TYPE DNA-BINDING DOMAIN-CONTAINING PROTEIN"/>
    <property type="match status" value="1"/>
</dbReference>
<dbReference type="GO" id="GO:0005634">
    <property type="term" value="C:nucleus"/>
    <property type="evidence" value="ECO:0007669"/>
    <property type="project" value="UniProtKB-SubCell"/>
</dbReference>
<feature type="compositionally biased region" description="Basic residues" evidence="6">
    <location>
        <begin position="123"/>
        <end position="133"/>
    </location>
</feature>
<dbReference type="GO" id="GO:0043565">
    <property type="term" value="F:sequence-specific DNA binding"/>
    <property type="evidence" value="ECO:0007669"/>
    <property type="project" value="InterPro"/>
</dbReference>
<evidence type="ECO:0000256" key="4">
    <source>
        <dbReference type="ARBA" id="ARBA00023242"/>
    </source>
</evidence>
<dbReference type="OrthoDB" id="6418155at2759"/>
<protein>
    <recommendedName>
        <fullName evidence="7">HSF-type DNA-binding domain-containing protein</fullName>
    </recommendedName>
</protein>
<feature type="domain" description="HSF-type DNA-binding" evidence="7">
    <location>
        <begin position="18"/>
        <end position="124"/>
    </location>
</feature>
<dbReference type="Pfam" id="PF00447">
    <property type="entry name" value="HSF_DNA-bind"/>
    <property type="match status" value="1"/>
</dbReference>
<dbReference type="AlphaFoldDB" id="A0A9J6GNN7"/>
<dbReference type="VEuPathDB" id="VectorBase:HLOH_065362"/>
<organism evidence="8 9">
    <name type="scientific">Haemaphysalis longicornis</name>
    <name type="common">Bush tick</name>
    <dbReference type="NCBI Taxonomy" id="44386"/>
    <lineage>
        <taxon>Eukaryota</taxon>
        <taxon>Metazoa</taxon>
        <taxon>Ecdysozoa</taxon>
        <taxon>Arthropoda</taxon>
        <taxon>Chelicerata</taxon>
        <taxon>Arachnida</taxon>
        <taxon>Acari</taxon>
        <taxon>Parasitiformes</taxon>
        <taxon>Ixodida</taxon>
        <taxon>Ixodoidea</taxon>
        <taxon>Ixodidae</taxon>
        <taxon>Haemaphysalinae</taxon>
        <taxon>Haemaphysalis</taxon>
    </lineage>
</organism>
<dbReference type="InterPro" id="IPR000232">
    <property type="entry name" value="HSF_DNA-bd"/>
</dbReference>
<proteinExistence type="inferred from homology"/>
<dbReference type="GO" id="GO:0003700">
    <property type="term" value="F:DNA-binding transcription factor activity"/>
    <property type="evidence" value="ECO:0007669"/>
    <property type="project" value="InterPro"/>
</dbReference>
<reference evidence="8 9" key="1">
    <citation type="journal article" date="2020" name="Cell">
        <title>Large-Scale Comparative Analyses of Tick Genomes Elucidate Their Genetic Diversity and Vector Capacities.</title>
        <authorList>
            <consortium name="Tick Genome and Microbiome Consortium (TIGMIC)"/>
            <person name="Jia N."/>
            <person name="Wang J."/>
            <person name="Shi W."/>
            <person name="Du L."/>
            <person name="Sun Y."/>
            <person name="Zhan W."/>
            <person name="Jiang J.F."/>
            <person name="Wang Q."/>
            <person name="Zhang B."/>
            <person name="Ji P."/>
            <person name="Bell-Sakyi L."/>
            <person name="Cui X.M."/>
            <person name="Yuan T.T."/>
            <person name="Jiang B.G."/>
            <person name="Yang W.F."/>
            <person name="Lam T.T."/>
            <person name="Chang Q.C."/>
            <person name="Ding S.J."/>
            <person name="Wang X.J."/>
            <person name="Zhu J.G."/>
            <person name="Ruan X.D."/>
            <person name="Zhao L."/>
            <person name="Wei J.T."/>
            <person name="Ye R.Z."/>
            <person name="Que T.C."/>
            <person name="Du C.H."/>
            <person name="Zhou Y.H."/>
            <person name="Cheng J.X."/>
            <person name="Dai P.F."/>
            <person name="Guo W.B."/>
            <person name="Han X.H."/>
            <person name="Huang E.J."/>
            <person name="Li L.F."/>
            <person name="Wei W."/>
            <person name="Gao Y.C."/>
            <person name="Liu J.Z."/>
            <person name="Shao H.Z."/>
            <person name="Wang X."/>
            <person name="Wang C.C."/>
            <person name="Yang T.C."/>
            <person name="Huo Q.B."/>
            <person name="Li W."/>
            <person name="Chen H.Y."/>
            <person name="Chen S.E."/>
            <person name="Zhou L.G."/>
            <person name="Ni X.B."/>
            <person name="Tian J.H."/>
            <person name="Sheng Y."/>
            <person name="Liu T."/>
            <person name="Pan Y.S."/>
            <person name="Xia L.Y."/>
            <person name="Li J."/>
            <person name="Zhao F."/>
            <person name="Cao W.C."/>
        </authorList>
    </citation>
    <scope>NUCLEOTIDE SEQUENCE [LARGE SCALE GENOMIC DNA]</scope>
    <source>
        <strain evidence="8">HaeL-2018</strain>
    </source>
</reference>
<dbReference type="InterPro" id="IPR036390">
    <property type="entry name" value="WH_DNA-bd_sf"/>
</dbReference>
<dbReference type="PANTHER" id="PTHR10015">
    <property type="entry name" value="HEAT SHOCK TRANSCRIPTION FACTOR"/>
    <property type="match status" value="1"/>
</dbReference>
<feature type="compositionally biased region" description="Acidic residues" evidence="6">
    <location>
        <begin position="228"/>
        <end position="242"/>
    </location>
</feature>
<comment type="similarity">
    <text evidence="2 5">Belongs to the HSF family.</text>
</comment>
<dbReference type="InterPro" id="IPR036388">
    <property type="entry name" value="WH-like_DNA-bd_sf"/>
</dbReference>
<evidence type="ECO:0000313" key="9">
    <source>
        <dbReference type="Proteomes" id="UP000821853"/>
    </source>
</evidence>
<evidence type="ECO:0000259" key="7">
    <source>
        <dbReference type="SMART" id="SM00415"/>
    </source>
</evidence>
<dbReference type="Proteomes" id="UP000821853">
    <property type="component" value="Chromosome 5"/>
</dbReference>
<feature type="compositionally biased region" description="Polar residues" evidence="6">
    <location>
        <begin position="200"/>
        <end position="210"/>
    </location>
</feature>
<evidence type="ECO:0000256" key="6">
    <source>
        <dbReference type="SAM" id="MobiDB-lite"/>
    </source>
</evidence>
<dbReference type="SUPFAM" id="SSF46785">
    <property type="entry name" value="Winged helix' DNA-binding domain"/>
    <property type="match status" value="1"/>
</dbReference>
<dbReference type="EMBL" id="JABSTR010000007">
    <property type="protein sequence ID" value="KAH9375732.1"/>
    <property type="molecule type" value="Genomic_DNA"/>
</dbReference>
<comment type="caution">
    <text evidence="8">The sequence shown here is derived from an EMBL/GenBank/DDBJ whole genome shotgun (WGS) entry which is preliminary data.</text>
</comment>
<dbReference type="Gene3D" id="1.10.10.10">
    <property type="entry name" value="Winged helix-like DNA-binding domain superfamily/Winged helix DNA-binding domain"/>
    <property type="match status" value="1"/>
</dbReference>
<evidence type="ECO:0000256" key="3">
    <source>
        <dbReference type="ARBA" id="ARBA00023125"/>
    </source>
</evidence>
<evidence type="ECO:0000256" key="5">
    <source>
        <dbReference type="RuleBase" id="RU004020"/>
    </source>
</evidence>
<gene>
    <name evidence="8" type="ORF">HPB48_009941</name>
</gene>
<sequence>MDSSDAPEKSLLPSSSFHNWTFPKKLWKIVNECKSGAIAWSKDGTAVIINYPKFHSDYLEKHNGVFRTNSIASFLRQLNVYGFRRVHPRVSMLAYKLGSPDSHVYRHEFFVRGKPDMLSKVVRKTTRRWRRKKDGGELGSSSGGSRVELPNIGHGTPPRQEPIPVRRAQDQQLRGAEPARVGTPASRPTDTAVNAAGTPSEMTGTTNNGAHSDRTPVIRLQDSPSDTETSDTETSDTDTSDDEYDYSLYVDARRELRNAMARSSASAGGDGGMVDYDASDVYVDGWVQPAAAGSKSPAESLGRSTGALQLYPSLLPSGGLMFHEREDERHLAPPIEDVGMMHHEVRPIGESTDDELCETPP</sequence>
<evidence type="ECO:0000256" key="1">
    <source>
        <dbReference type="ARBA" id="ARBA00004123"/>
    </source>
</evidence>
<keyword evidence="4" id="KW-0539">Nucleus</keyword>
<feature type="region of interest" description="Disordered" evidence="6">
    <location>
        <begin position="123"/>
        <end position="242"/>
    </location>
</feature>
<evidence type="ECO:0000256" key="2">
    <source>
        <dbReference type="ARBA" id="ARBA00006403"/>
    </source>
</evidence>
<accession>A0A9J6GNN7</accession>